<proteinExistence type="predicted"/>
<accession>A0A4C1XSB5</accession>
<gene>
    <name evidence="2" type="ORF">EVAR_36686_1</name>
</gene>
<reference evidence="2 3" key="1">
    <citation type="journal article" date="2019" name="Commun. Biol.">
        <title>The bagworm genome reveals a unique fibroin gene that provides high tensile strength.</title>
        <authorList>
            <person name="Kono N."/>
            <person name="Nakamura H."/>
            <person name="Ohtoshi R."/>
            <person name="Tomita M."/>
            <person name="Numata K."/>
            <person name="Arakawa K."/>
        </authorList>
    </citation>
    <scope>NUCLEOTIDE SEQUENCE [LARGE SCALE GENOMIC DNA]</scope>
</reference>
<organism evidence="2 3">
    <name type="scientific">Eumeta variegata</name>
    <name type="common">Bagworm moth</name>
    <name type="synonym">Eumeta japonica</name>
    <dbReference type="NCBI Taxonomy" id="151549"/>
    <lineage>
        <taxon>Eukaryota</taxon>
        <taxon>Metazoa</taxon>
        <taxon>Ecdysozoa</taxon>
        <taxon>Arthropoda</taxon>
        <taxon>Hexapoda</taxon>
        <taxon>Insecta</taxon>
        <taxon>Pterygota</taxon>
        <taxon>Neoptera</taxon>
        <taxon>Endopterygota</taxon>
        <taxon>Lepidoptera</taxon>
        <taxon>Glossata</taxon>
        <taxon>Ditrysia</taxon>
        <taxon>Tineoidea</taxon>
        <taxon>Psychidae</taxon>
        <taxon>Oiketicinae</taxon>
        <taxon>Eumeta</taxon>
    </lineage>
</organism>
<name>A0A4C1XSB5_EUMVA</name>
<keyword evidence="1" id="KW-1133">Transmembrane helix</keyword>
<sequence length="81" mass="9210">ARYYVNPLLDILSSSGLKKAFILNLLILAAVLLRVWILLALRTTDLVFMNGNAHNMSLERLRNNLETIPGVPDENKYRDTL</sequence>
<keyword evidence="1" id="KW-0472">Membrane</keyword>
<feature type="transmembrane region" description="Helical" evidence="1">
    <location>
        <begin position="20"/>
        <end position="41"/>
    </location>
</feature>
<dbReference type="Proteomes" id="UP000299102">
    <property type="component" value="Unassembled WGS sequence"/>
</dbReference>
<comment type="caution">
    <text evidence="2">The sequence shown here is derived from an EMBL/GenBank/DDBJ whole genome shotgun (WGS) entry which is preliminary data.</text>
</comment>
<dbReference type="AlphaFoldDB" id="A0A4C1XSB5"/>
<keyword evidence="3" id="KW-1185">Reference proteome</keyword>
<evidence type="ECO:0000256" key="1">
    <source>
        <dbReference type="SAM" id="Phobius"/>
    </source>
</evidence>
<protein>
    <submittedName>
        <fullName evidence="2">Uncharacterized protein</fullName>
    </submittedName>
</protein>
<dbReference type="EMBL" id="BGZK01000929">
    <property type="protein sequence ID" value="GBP65434.1"/>
    <property type="molecule type" value="Genomic_DNA"/>
</dbReference>
<evidence type="ECO:0000313" key="2">
    <source>
        <dbReference type="EMBL" id="GBP65434.1"/>
    </source>
</evidence>
<keyword evidence="1" id="KW-0812">Transmembrane</keyword>
<feature type="non-terminal residue" evidence="2">
    <location>
        <position position="1"/>
    </location>
</feature>
<evidence type="ECO:0000313" key="3">
    <source>
        <dbReference type="Proteomes" id="UP000299102"/>
    </source>
</evidence>